<protein>
    <recommendedName>
        <fullName evidence="4">ABC transporter permease</fullName>
    </recommendedName>
</protein>
<name>A0ABY2II67_9MICO</name>
<evidence type="ECO:0000313" key="3">
    <source>
        <dbReference type="Proteomes" id="UP000297604"/>
    </source>
</evidence>
<accession>A0ABY2II67</accession>
<evidence type="ECO:0000313" key="2">
    <source>
        <dbReference type="EMBL" id="TFC16875.1"/>
    </source>
</evidence>
<feature type="transmembrane region" description="Helical" evidence="1">
    <location>
        <begin position="453"/>
        <end position="469"/>
    </location>
</feature>
<keyword evidence="1" id="KW-0472">Membrane</keyword>
<feature type="transmembrane region" description="Helical" evidence="1">
    <location>
        <begin position="346"/>
        <end position="369"/>
    </location>
</feature>
<feature type="transmembrane region" description="Helical" evidence="1">
    <location>
        <begin position="113"/>
        <end position="136"/>
    </location>
</feature>
<keyword evidence="1" id="KW-1133">Transmembrane helix</keyword>
<keyword evidence="1" id="KW-0812">Transmembrane</keyword>
<gene>
    <name evidence="2" type="ORF">E3O46_17185</name>
</gene>
<feature type="transmembrane region" description="Helical" evidence="1">
    <location>
        <begin position="148"/>
        <end position="170"/>
    </location>
</feature>
<dbReference type="Proteomes" id="UP000297604">
    <property type="component" value="Unassembled WGS sequence"/>
</dbReference>
<feature type="transmembrane region" description="Helical" evidence="1">
    <location>
        <begin position="277"/>
        <end position="295"/>
    </location>
</feature>
<feature type="transmembrane region" description="Helical" evidence="1">
    <location>
        <begin position="381"/>
        <end position="400"/>
    </location>
</feature>
<dbReference type="EMBL" id="SOFS01000044">
    <property type="protein sequence ID" value="TFC16875.1"/>
    <property type="molecule type" value="Genomic_DNA"/>
</dbReference>
<feature type="transmembrane region" description="Helical" evidence="1">
    <location>
        <begin position="190"/>
        <end position="210"/>
    </location>
</feature>
<evidence type="ECO:0008006" key="4">
    <source>
        <dbReference type="Google" id="ProtNLM"/>
    </source>
</evidence>
<reference evidence="2 3" key="1">
    <citation type="submission" date="2019-03" db="EMBL/GenBank/DDBJ databases">
        <title>Genomics of glacier-inhabiting Cryobacterium strains.</title>
        <authorList>
            <person name="Liu Q."/>
            <person name="Xin Y.-H."/>
        </authorList>
    </citation>
    <scope>NUCLEOTIDE SEQUENCE [LARGE SCALE GENOMIC DNA]</scope>
    <source>
        <strain evidence="2 3">MDB1-5</strain>
    </source>
</reference>
<comment type="caution">
    <text evidence="2">The sequence shown here is derived from an EMBL/GenBank/DDBJ whole genome shotgun (WGS) entry which is preliminary data.</text>
</comment>
<feature type="transmembrane region" description="Helical" evidence="1">
    <location>
        <begin position="83"/>
        <end position="107"/>
    </location>
</feature>
<proteinExistence type="predicted"/>
<feature type="transmembrane region" description="Helical" evidence="1">
    <location>
        <begin position="307"/>
        <end position="325"/>
    </location>
</feature>
<sequence>MLIVAIVAVPVVRSLVLGLASPEILATIVAPDSSRGVGAIAAVLAACAVLIGRTRGPVVPSPFLTEFLAGSYLARSDTLRRPFLISVTVLALAAVTVSGIVIGARLLGGPTAAIPAALMVLGSIAYSGVLAVLWLVGQSCPRRITIPLAIVILGSAVAVETGVDIVLLATPWGWLALLWESLGPAAPVPWWPVIALALSPLVFLAAPALLNNLRSPEIMAQARRWQSIGTLVQTGDIAGASGALRTPPTRGRHCRISFTGPLPIAILQRDLGSARRFPARTTLGSLALVGAGWLNAQTASATDGIDWVMALAGVLLAYLAAGVWCDGLRNANENVGPSSLYGRSALTMIGSHALLPGLACLLLGSIGAIAAVPGGAPIGVLPWWMLVSVFIALVRILDCAKGPMPIGLLLPVVTPAGDVSILNVIAWQADALIIVLTTAGGLSVLASTAGPEAAIWLTAGIGIVAALAGRRIRALGN</sequence>
<evidence type="ECO:0000256" key="1">
    <source>
        <dbReference type="SAM" id="Phobius"/>
    </source>
</evidence>
<keyword evidence="3" id="KW-1185">Reference proteome</keyword>
<organism evidence="2 3">
    <name type="scientific">Cryobacterium glucosi</name>
    <dbReference type="NCBI Taxonomy" id="1259175"/>
    <lineage>
        <taxon>Bacteria</taxon>
        <taxon>Bacillati</taxon>
        <taxon>Actinomycetota</taxon>
        <taxon>Actinomycetes</taxon>
        <taxon>Micrococcales</taxon>
        <taxon>Microbacteriaceae</taxon>
        <taxon>Cryobacterium</taxon>
    </lineage>
</organism>
<dbReference type="RefSeq" id="WP_134450118.1">
    <property type="nucleotide sequence ID" value="NZ_SOFS01000044.1"/>
</dbReference>